<sequence>MINDDYDEDSHIYEYDADCEGANVASWYIFNEWTDFEDVAKKKEILEDLFSIGLSSIITLFYRLSLRANTPTDVYYEKGDHPHPAIRILYTTHMYFERVRHGLTNIVELDYERIISNAKIISNAVLLSNNVKFDYDKILETNYDSITAYIEKLHEGVLKKENSVLVYLHKNPA</sequence>
<name>A0A3E1NMF4_9BACT</name>
<accession>A0A3E1NMF4</accession>
<proteinExistence type="predicted"/>
<evidence type="ECO:0000313" key="1">
    <source>
        <dbReference type="EMBL" id="RFM29109.1"/>
    </source>
</evidence>
<protein>
    <submittedName>
        <fullName evidence="1">Uncharacterized protein</fullName>
    </submittedName>
</protein>
<reference evidence="1 2" key="1">
    <citation type="submission" date="2018-08" db="EMBL/GenBank/DDBJ databases">
        <title>Chitinophagaceae sp. K23C18032701, a novel bacterium isolated from forest soil.</title>
        <authorList>
            <person name="Wang C."/>
        </authorList>
    </citation>
    <scope>NUCLEOTIDE SEQUENCE [LARGE SCALE GENOMIC DNA]</scope>
    <source>
        <strain evidence="1 2">K23C18032701</strain>
    </source>
</reference>
<comment type="caution">
    <text evidence="1">The sequence shown here is derived from an EMBL/GenBank/DDBJ whole genome shotgun (WGS) entry which is preliminary data.</text>
</comment>
<evidence type="ECO:0000313" key="2">
    <source>
        <dbReference type="Proteomes" id="UP000261284"/>
    </source>
</evidence>
<organism evidence="1 2">
    <name type="scientific">Deminuibacter soli</name>
    <dbReference type="NCBI Taxonomy" id="2291815"/>
    <lineage>
        <taxon>Bacteria</taxon>
        <taxon>Pseudomonadati</taxon>
        <taxon>Bacteroidota</taxon>
        <taxon>Chitinophagia</taxon>
        <taxon>Chitinophagales</taxon>
        <taxon>Chitinophagaceae</taxon>
        <taxon>Deminuibacter</taxon>
    </lineage>
</organism>
<dbReference type="AlphaFoldDB" id="A0A3E1NMF4"/>
<keyword evidence="2" id="KW-1185">Reference proteome</keyword>
<dbReference type="Proteomes" id="UP000261284">
    <property type="component" value="Unassembled WGS sequence"/>
</dbReference>
<gene>
    <name evidence="1" type="ORF">DXN05_10175</name>
</gene>
<dbReference type="OrthoDB" id="7061679at2"/>
<dbReference type="RefSeq" id="WP_116847093.1">
    <property type="nucleotide sequence ID" value="NZ_QTJU01000002.1"/>
</dbReference>
<dbReference type="EMBL" id="QTJU01000002">
    <property type="protein sequence ID" value="RFM29109.1"/>
    <property type="molecule type" value="Genomic_DNA"/>
</dbReference>